<dbReference type="NCBIfam" id="NF006914">
    <property type="entry name" value="PRK09404.1"/>
    <property type="match status" value="1"/>
</dbReference>
<dbReference type="eggNOG" id="COG0567">
    <property type="taxonomic scope" value="Bacteria"/>
</dbReference>
<dbReference type="Gene3D" id="3.40.50.970">
    <property type="match status" value="1"/>
</dbReference>
<dbReference type="PIRSF" id="PIRSF000157">
    <property type="entry name" value="Oxoglu_dh_E1"/>
    <property type="match status" value="1"/>
</dbReference>
<dbReference type="InterPro" id="IPR032106">
    <property type="entry name" value="2-oxogl_dehyd_N"/>
</dbReference>
<dbReference type="NCBIfam" id="NF008907">
    <property type="entry name" value="PRK12270.1"/>
    <property type="match status" value="1"/>
</dbReference>
<dbReference type="EC" id="1.2.4.2" evidence="3"/>
<dbReference type="GO" id="GO:0005829">
    <property type="term" value="C:cytosol"/>
    <property type="evidence" value="ECO:0007669"/>
    <property type="project" value="TreeGrafter"/>
</dbReference>
<accession>Q1J241</accession>
<dbReference type="GO" id="GO:0006099">
    <property type="term" value="P:tricarboxylic acid cycle"/>
    <property type="evidence" value="ECO:0007669"/>
    <property type="project" value="TreeGrafter"/>
</dbReference>
<reference evidence="8" key="1">
    <citation type="submission" date="2006-04" db="EMBL/GenBank/DDBJ databases">
        <title>Complete sequence of chromosome of Deinococcus geothermalis DSM 11300.</title>
        <authorList>
            <consortium name="US DOE Joint Genome Institute"/>
            <person name="Copeland A."/>
            <person name="Lucas S."/>
            <person name="Lapidus A."/>
            <person name="Barry K."/>
            <person name="Detter J.C."/>
            <person name="Glavina del Rio T."/>
            <person name="Hammon N."/>
            <person name="Israni S."/>
            <person name="Dalin E."/>
            <person name="Tice H."/>
            <person name="Pitluck S."/>
            <person name="Brettin T."/>
            <person name="Bruce D."/>
            <person name="Han C."/>
            <person name="Tapia R."/>
            <person name="Saunders E."/>
            <person name="Gilna P."/>
            <person name="Schmutz J."/>
            <person name="Larimer F."/>
            <person name="Land M."/>
            <person name="Hauser L."/>
            <person name="Kyrpides N."/>
            <person name="Kim E."/>
            <person name="Daly M.J."/>
            <person name="Fredrickson J.K."/>
            <person name="Makarova K.S."/>
            <person name="Gaidamakova E.K."/>
            <person name="Zhai M."/>
            <person name="Richardson P."/>
        </authorList>
    </citation>
    <scope>NUCLEOTIDE SEQUENCE</scope>
    <source>
        <strain evidence="8">DSM 11300</strain>
    </source>
</reference>
<dbReference type="NCBIfam" id="TIGR00239">
    <property type="entry name" value="2oxo_dh_E1"/>
    <property type="match status" value="1"/>
</dbReference>
<dbReference type="Gene3D" id="3.40.50.11610">
    <property type="entry name" value="Multifunctional 2-oxoglutarate metabolism enzyme, C-terminal domain"/>
    <property type="match status" value="1"/>
</dbReference>
<proteinExistence type="predicted"/>
<name>Q1J241_DEIGD</name>
<evidence type="ECO:0000313" key="9">
    <source>
        <dbReference type="Proteomes" id="UP000002431"/>
    </source>
</evidence>
<comment type="subunit">
    <text evidence="2">Homodimer. Part of the 2-oxoglutarate dehydrogenase (OGDH) complex composed of E1 (2-oxoglutarate dehydrogenase), E2 (dihydrolipoamide succinyltransferase) and E3 (dihydrolipoamide dehydrogenase); the complex contains multiple copies of the three enzymatic components (E1, E2 and E3).</text>
</comment>
<dbReference type="Pfam" id="PF02779">
    <property type="entry name" value="Transket_pyr"/>
    <property type="match status" value="1"/>
</dbReference>
<dbReference type="CDD" id="cd02016">
    <property type="entry name" value="TPP_E1_OGDC_like"/>
    <property type="match status" value="1"/>
</dbReference>
<gene>
    <name evidence="8" type="ordered locus">Dgeo_0140</name>
</gene>
<evidence type="ECO:0000256" key="4">
    <source>
        <dbReference type="ARBA" id="ARBA00023002"/>
    </source>
</evidence>
<dbReference type="GO" id="GO:0006096">
    <property type="term" value="P:glycolytic process"/>
    <property type="evidence" value="ECO:0007669"/>
    <property type="project" value="UniProtKB-KW"/>
</dbReference>
<dbReference type="SMART" id="SM00861">
    <property type="entry name" value="Transket_pyr"/>
    <property type="match status" value="1"/>
</dbReference>
<dbReference type="InterPro" id="IPR029061">
    <property type="entry name" value="THDP-binding"/>
</dbReference>
<organism evidence="8 9">
    <name type="scientific">Deinococcus geothermalis (strain DSM 11300 / CIP 105573 / AG-3a)</name>
    <dbReference type="NCBI Taxonomy" id="319795"/>
    <lineage>
        <taxon>Bacteria</taxon>
        <taxon>Thermotogati</taxon>
        <taxon>Deinococcota</taxon>
        <taxon>Deinococci</taxon>
        <taxon>Deinococcales</taxon>
        <taxon>Deinococcaceae</taxon>
        <taxon>Deinococcus</taxon>
    </lineage>
</organism>
<dbReference type="InterPro" id="IPR031717">
    <property type="entry name" value="ODO-1/KGD_C"/>
</dbReference>
<dbReference type="Pfam" id="PF16078">
    <property type="entry name" value="2-oxogl_dehyd_N"/>
    <property type="match status" value="1"/>
</dbReference>
<protein>
    <recommendedName>
        <fullName evidence="3">oxoglutarate dehydrogenase (succinyl-transferring)</fullName>
        <ecNumber evidence="3">1.2.4.2</ecNumber>
    </recommendedName>
</protein>
<evidence type="ECO:0000256" key="5">
    <source>
        <dbReference type="ARBA" id="ARBA00023052"/>
    </source>
</evidence>
<dbReference type="STRING" id="319795.Dgeo_0140"/>
<comment type="cofactor">
    <cofactor evidence="1">
        <name>thiamine diphosphate</name>
        <dbReference type="ChEBI" id="CHEBI:58937"/>
    </cofactor>
</comment>
<dbReference type="GO" id="GO:0030976">
    <property type="term" value="F:thiamine pyrophosphate binding"/>
    <property type="evidence" value="ECO:0007669"/>
    <property type="project" value="InterPro"/>
</dbReference>
<dbReference type="FunFam" id="3.40.50.12470:FF:000009">
    <property type="entry name" value="2-oxoglutarate dehydrogenase E1 component"/>
    <property type="match status" value="1"/>
</dbReference>
<dbReference type="InterPro" id="IPR011603">
    <property type="entry name" value="2oxoglutarate_DH_E1"/>
</dbReference>
<keyword evidence="6" id="KW-0324">Glycolysis</keyword>
<keyword evidence="4 8" id="KW-0560">Oxidoreductase</keyword>
<keyword evidence="9" id="KW-1185">Reference proteome</keyword>
<sequence>MLFEVPACPCDSGRNSAARSGLQSLFGTRGMLKGVMTQSQTIMSGGNAAFIEGLYEAYLADPQSVAPEWRAYFDELRGGTSETAHSAVQQAFYQLGTQRRGLAATASTAPASASLSGAQQAASALITAYRVYGHISARTNPLKMRGLPVVPELTPEFYGLSDTELNEHVQEGAFSGTLRDVIAQLQQTYCGAIGFEFNYLPAPERKWFQERIEPTRGRGTYSAEERRRFFKKLNAAEGLERYLHIKYVGQKRFSLEGSESFIPLLDRIIQQAGKYGVKETVIGMAHRGRLNVLVNIFGKKPADLFAEFEGKKKLSDNPDVAGDVKYHMGFSSDVRTPGGPMHLALAFNPSHLEIVSPVVHGSVRARQDRRGDTERKQVLPITVHGDAAVSGQGVVMETLNLSRLRGFTTGGAVRIVINNQIGFTVSDPRDTRSSRYCTDVAKIANAPVLHVNGDDPEAVAFCGDLALEYRQTFGKDVFIDLISFRRHGHNEADDPTMTQPIMYREIKGHPGTRALYAAELERAGVLKPGEADEFIERYRDRLDAGDAVVEEIENLEQSALAADWSKYVHTHWTEETPTAVPQATLTELGLKLAEVPAGFQTHRGVKRVLDARRAMAKGEQPLDWGMGEMLAYATLLVEGYSVRLDGQDSGRGTFSHRHAVLHDQNAQDPMNEEYVSLAHLSPNQGRVEIVDSTLSEEAVLAFEYGYSTSEPKALVAWEAQFGDFANGAQAVIDQFLSAGESKWQRLSGLTMLLPHGYEGAGPEHSSARLERYLQLCAQKNMQVVVPSSAAQIFHLLRRQVLRPYRKPLIVMTPKSLLRNKLAMSPLSELSEGRFQEVIGDDTVQKARRVVISSGKLHWELFEARDADKEGYAGTALIRLEQLYPFPAEALRAELARHPGAQVVWAQEEPENQGAWLMIREDLEQALAEGQILTHASRPRSASTAVGYASVHALEQAQVIAAALGEPVTRKAVEAEVRKTAQTGVQS</sequence>
<dbReference type="Proteomes" id="UP000002431">
    <property type="component" value="Chromosome"/>
</dbReference>
<evidence type="ECO:0000256" key="2">
    <source>
        <dbReference type="ARBA" id="ARBA00011301"/>
    </source>
</evidence>
<evidence type="ECO:0000256" key="3">
    <source>
        <dbReference type="ARBA" id="ARBA00012280"/>
    </source>
</evidence>
<evidence type="ECO:0000256" key="6">
    <source>
        <dbReference type="ARBA" id="ARBA00023152"/>
    </source>
</evidence>
<dbReference type="AlphaFoldDB" id="Q1J241"/>
<evidence type="ECO:0000259" key="7">
    <source>
        <dbReference type="SMART" id="SM00861"/>
    </source>
</evidence>
<dbReference type="KEGG" id="dge:Dgeo_0140"/>
<dbReference type="Gene3D" id="1.10.287.1150">
    <property type="entry name" value="TPP helical domain"/>
    <property type="match status" value="1"/>
</dbReference>
<dbReference type="InterPro" id="IPR001017">
    <property type="entry name" value="DH_E1"/>
</dbReference>
<dbReference type="FunFam" id="3.40.50.970:FF:000014">
    <property type="entry name" value="2-oxoglutarate dehydrogenase E1 component"/>
    <property type="match status" value="1"/>
</dbReference>
<dbReference type="EMBL" id="CP000359">
    <property type="protein sequence ID" value="ABF44443.1"/>
    <property type="molecule type" value="Genomic_DNA"/>
</dbReference>
<keyword evidence="5" id="KW-0786">Thiamine pyrophosphate</keyword>
<dbReference type="PANTHER" id="PTHR23152">
    <property type="entry name" value="2-OXOGLUTARATE DEHYDROGENASE"/>
    <property type="match status" value="1"/>
</dbReference>
<dbReference type="InterPro" id="IPR005475">
    <property type="entry name" value="Transketolase-like_Pyr-bd"/>
</dbReference>
<dbReference type="GO" id="GO:0004591">
    <property type="term" value="F:oxoglutarate dehydrogenase (succinyl-transferring) activity"/>
    <property type="evidence" value="ECO:0007669"/>
    <property type="project" value="UniProtKB-EC"/>
</dbReference>
<dbReference type="GO" id="GO:0045252">
    <property type="term" value="C:oxoglutarate dehydrogenase complex"/>
    <property type="evidence" value="ECO:0007669"/>
    <property type="project" value="TreeGrafter"/>
</dbReference>
<dbReference type="InterPro" id="IPR042179">
    <property type="entry name" value="KGD_C_sf"/>
</dbReference>
<feature type="domain" description="Transketolase-like pyrimidine-binding" evidence="7">
    <location>
        <begin position="622"/>
        <end position="819"/>
    </location>
</feature>
<dbReference type="Gene3D" id="3.40.50.12470">
    <property type="match status" value="1"/>
</dbReference>
<dbReference type="SUPFAM" id="SSF52518">
    <property type="entry name" value="Thiamin diphosphate-binding fold (THDP-binding)"/>
    <property type="match status" value="2"/>
</dbReference>
<evidence type="ECO:0000256" key="1">
    <source>
        <dbReference type="ARBA" id="ARBA00001964"/>
    </source>
</evidence>
<dbReference type="PANTHER" id="PTHR23152:SF4">
    <property type="entry name" value="2-OXOADIPATE DEHYDROGENASE COMPLEX COMPONENT E1"/>
    <property type="match status" value="1"/>
</dbReference>
<dbReference type="HOGENOM" id="CLU_004709_1_0_0"/>
<dbReference type="Pfam" id="PF00676">
    <property type="entry name" value="E1_dh"/>
    <property type="match status" value="1"/>
</dbReference>
<dbReference type="Pfam" id="PF16870">
    <property type="entry name" value="OxoGdeHyase_C"/>
    <property type="match status" value="1"/>
</dbReference>
<evidence type="ECO:0000313" key="8">
    <source>
        <dbReference type="EMBL" id="ABF44443.1"/>
    </source>
</evidence>